<organism evidence="7 8">
    <name type="scientific">Rhodotorula toruloides</name>
    <name type="common">Yeast</name>
    <name type="synonym">Rhodosporidium toruloides</name>
    <dbReference type="NCBI Taxonomy" id="5286"/>
    <lineage>
        <taxon>Eukaryota</taxon>
        <taxon>Fungi</taxon>
        <taxon>Dikarya</taxon>
        <taxon>Basidiomycota</taxon>
        <taxon>Pucciniomycotina</taxon>
        <taxon>Microbotryomycetes</taxon>
        <taxon>Sporidiobolales</taxon>
        <taxon>Sporidiobolaceae</taxon>
        <taxon>Rhodotorula</taxon>
    </lineage>
</organism>
<dbReference type="Gene3D" id="1.20.1250.20">
    <property type="entry name" value="MFS general substrate transporter like domains"/>
    <property type="match status" value="1"/>
</dbReference>
<reference evidence="7 8" key="1">
    <citation type="submission" date="2019-07" db="EMBL/GenBank/DDBJ databases">
        <title>Rhodotorula toruloides NBRC10032 genome sequencing.</title>
        <authorList>
            <person name="Shida Y."/>
            <person name="Takaku H."/>
            <person name="Ogasawara W."/>
            <person name="Mori K."/>
        </authorList>
    </citation>
    <scope>NUCLEOTIDE SEQUENCE [LARGE SCALE GENOMIC DNA]</scope>
    <source>
        <strain evidence="7 8">NBRC10032</strain>
    </source>
</reference>
<evidence type="ECO:0000256" key="1">
    <source>
        <dbReference type="ARBA" id="ARBA00004141"/>
    </source>
</evidence>
<dbReference type="PROSITE" id="PS50850">
    <property type="entry name" value="MFS"/>
    <property type="match status" value="1"/>
</dbReference>
<feature type="transmembrane region" description="Helical" evidence="5">
    <location>
        <begin position="217"/>
        <end position="236"/>
    </location>
</feature>
<comment type="caution">
    <text evidence="7">The sequence shown here is derived from an EMBL/GenBank/DDBJ whole genome shotgun (WGS) entry which is preliminary data.</text>
</comment>
<dbReference type="OrthoDB" id="5215911at2759"/>
<evidence type="ECO:0000256" key="2">
    <source>
        <dbReference type="ARBA" id="ARBA00022692"/>
    </source>
</evidence>
<feature type="transmembrane region" description="Helical" evidence="5">
    <location>
        <begin position="391"/>
        <end position="417"/>
    </location>
</feature>
<evidence type="ECO:0000256" key="4">
    <source>
        <dbReference type="ARBA" id="ARBA00023136"/>
    </source>
</evidence>
<sequence>MAFGILEPKDISNPPDVLGTAALEETQTTESDVFSKHAPGRPDLILVPTPSDDPLDPLNWSRFRKEAAYAVLLLGTCLAGTCGPLVAPAFVEMSQQLGRPLSQIATGLNGEASCPQHAVASQVDDVLLRSTGSLVLAIGIGSCIFAPIQTKWGTRPSFLIAAVVAFVSQIWAGASGTNFPSLCAARVLQGLGMGCWFNGAPSAIAAITFVHERGLRIALWNLGLVGGINLGPVISAQICQRQGWHFAFWWQSLAAGLVLLGTVILVPEMDYDRSYYYAELERRREMLTSGSGSPSEDKFVPEQKEVVLGKVITAPQDVERGSSSRWTQYRFSTGSKTDVSFVALFLRPFYYFISPTIIWSALTFSVCFNLLPLAATVYAQVFGAPPYNLSVGGIGLVGGIPPLIGTLIGTFATGPLSDASAKFLSKRNNGIYEPEFRLLPMMLFLVFGGMGFYGWGMQTSSSWIVPAIFIAILHIGVSAATISCISYVTDSLRDGAADGLGLVVLIKSAIGFGITFIINNWYAARGSRQFFVSLGSLVVATSGLAIPAWIFGKKARHWFSQHNLLVFP</sequence>
<comment type="subcellular location">
    <subcellularLocation>
        <location evidence="1">Membrane</location>
        <topology evidence="1">Multi-pass membrane protein</topology>
    </subcellularLocation>
</comment>
<keyword evidence="4 5" id="KW-0472">Membrane</keyword>
<protein>
    <submittedName>
        <fullName evidence="7">MFS transporter</fullName>
    </submittedName>
</protein>
<evidence type="ECO:0000256" key="5">
    <source>
        <dbReference type="SAM" id="Phobius"/>
    </source>
</evidence>
<dbReference type="GO" id="GO:0005886">
    <property type="term" value="C:plasma membrane"/>
    <property type="evidence" value="ECO:0007669"/>
    <property type="project" value="TreeGrafter"/>
</dbReference>
<keyword evidence="3 5" id="KW-1133">Transmembrane helix</keyword>
<accession>A0A511KNZ4</accession>
<dbReference type="SUPFAM" id="SSF103473">
    <property type="entry name" value="MFS general substrate transporter"/>
    <property type="match status" value="1"/>
</dbReference>
<dbReference type="PANTHER" id="PTHR23502:SF20">
    <property type="entry name" value="TRANSPORTER, PUTATIVE (AFU_ORTHOLOGUE AFUA_6G13880)-RELATED"/>
    <property type="match status" value="1"/>
</dbReference>
<dbReference type="GO" id="GO:0022857">
    <property type="term" value="F:transmembrane transporter activity"/>
    <property type="evidence" value="ECO:0007669"/>
    <property type="project" value="InterPro"/>
</dbReference>
<feature type="transmembrane region" description="Helical" evidence="5">
    <location>
        <begin position="158"/>
        <end position="179"/>
    </location>
</feature>
<dbReference type="Pfam" id="PF07690">
    <property type="entry name" value="MFS_1"/>
    <property type="match status" value="1"/>
</dbReference>
<dbReference type="PANTHER" id="PTHR23502">
    <property type="entry name" value="MAJOR FACILITATOR SUPERFAMILY"/>
    <property type="match status" value="1"/>
</dbReference>
<evidence type="ECO:0000256" key="3">
    <source>
        <dbReference type="ARBA" id="ARBA00022989"/>
    </source>
</evidence>
<feature type="domain" description="Major facilitator superfamily (MFS) profile" evidence="6">
    <location>
        <begin position="68"/>
        <end position="568"/>
    </location>
</feature>
<dbReference type="EMBL" id="BJWK01000018">
    <property type="protein sequence ID" value="GEM12061.1"/>
    <property type="molecule type" value="Genomic_DNA"/>
</dbReference>
<evidence type="ECO:0000313" key="7">
    <source>
        <dbReference type="EMBL" id="GEM12061.1"/>
    </source>
</evidence>
<feature type="transmembrane region" description="Helical" evidence="5">
    <location>
        <begin position="530"/>
        <end position="551"/>
    </location>
</feature>
<feature type="transmembrane region" description="Helical" evidence="5">
    <location>
        <begin position="67"/>
        <end position="91"/>
    </location>
</feature>
<evidence type="ECO:0000259" key="6">
    <source>
        <dbReference type="PROSITE" id="PS50850"/>
    </source>
</evidence>
<feature type="transmembrane region" description="Helical" evidence="5">
    <location>
        <begin position="463"/>
        <end position="488"/>
    </location>
</feature>
<evidence type="ECO:0000313" key="8">
    <source>
        <dbReference type="Proteomes" id="UP000321518"/>
    </source>
</evidence>
<dbReference type="InterPro" id="IPR020846">
    <property type="entry name" value="MFS_dom"/>
</dbReference>
<feature type="transmembrane region" description="Helical" evidence="5">
    <location>
        <begin position="126"/>
        <end position="146"/>
    </location>
</feature>
<dbReference type="Proteomes" id="UP000321518">
    <property type="component" value="Unassembled WGS sequence"/>
</dbReference>
<keyword evidence="2 5" id="KW-0812">Transmembrane</keyword>
<dbReference type="AlphaFoldDB" id="A0A511KNZ4"/>
<feature type="transmembrane region" description="Helical" evidence="5">
    <location>
        <begin position="500"/>
        <end position="518"/>
    </location>
</feature>
<dbReference type="InterPro" id="IPR011701">
    <property type="entry name" value="MFS"/>
</dbReference>
<name>A0A511KNZ4_RHOTO</name>
<feature type="transmembrane region" description="Helical" evidence="5">
    <location>
        <begin position="191"/>
        <end position="210"/>
    </location>
</feature>
<feature type="transmembrane region" description="Helical" evidence="5">
    <location>
        <begin position="438"/>
        <end position="457"/>
    </location>
</feature>
<gene>
    <name evidence="7" type="ORF">Rt10032_c18g6078</name>
</gene>
<proteinExistence type="predicted"/>
<dbReference type="InterPro" id="IPR036259">
    <property type="entry name" value="MFS_trans_sf"/>
</dbReference>
<feature type="transmembrane region" description="Helical" evidence="5">
    <location>
        <begin position="248"/>
        <end position="266"/>
    </location>
</feature>